<feature type="domain" description="DUF4939" evidence="1">
    <location>
        <begin position="39"/>
        <end position="122"/>
    </location>
</feature>
<protein>
    <submittedName>
        <fullName evidence="3">Protein LDOC1-like</fullName>
    </submittedName>
</protein>
<dbReference type="Proteomes" id="UP001190640">
    <property type="component" value="Chromosome 10"/>
</dbReference>
<gene>
    <name evidence="3" type="primary">LOC129336524</name>
</gene>
<dbReference type="GeneID" id="129336524"/>
<sequence>MALVLENQALQQQVQQESNALSTMQQQLVALGSRPVAPPSRKCPVALPDKFGAKLANFPLFLAQCKLYMKVRQQVFPDDQTKVFILCLLKDHTAKWASPLLVADSPMLNNYEAFLTQFQAAFPDPQKQGRAN</sequence>
<dbReference type="Pfam" id="PF16297">
    <property type="entry name" value="DUF4939"/>
    <property type="match status" value="1"/>
</dbReference>
<dbReference type="AlphaFoldDB" id="A0AA97LAP0"/>
<organism evidence="2 3">
    <name type="scientific">Eublepharis macularius</name>
    <name type="common">Leopard gecko</name>
    <name type="synonym">Cyrtodactylus macularius</name>
    <dbReference type="NCBI Taxonomy" id="481883"/>
    <lineage>
        <taxon>Eukaryota</taxon>
        <taxon>Metazoa</taxon>
        <taxon>Chordata</taxon>
        <taxon>Craniata</taxon>
        <taxon>Vertebrata</taxon>
        <taxon>Euteleostomi</taxon>
        <taxon>Lepidosauria</taxon>
        <taxon>Squamata</taxon>
        <taxon>Bifurcata</taxon>
        <taxon>Gekkota</taxon>
        <taxon>Eublepharidae</taxon>
        <taxon>Eublepharinae</taxon>
        <taxon>Eublepharis</taxon>
    </lineage>
</organism>
<dbReference type="RefSeq" id="XP_054845627.1">
    <property type="nucleotide sequence ID" value="XM_054989652.1"/>
</dbReference>
<evidence type="ECO:0000259" key="1">
    <source>
        <dbReference type="Pfam" id="PF16297"/>
    </source>
</evidence>
<proteinExistence type="predicted"/>
<dbReference type="KEGG" id="emc:129336524"/>
<accession>A0AA97LAP0</accession>
<evidence type="ECO:0000313" key="2">
    <source>
        <dbReference type="Proteomes" id="UP001190640"/>
    </source>
</evidence>
<keyword evidence="2" id="KW-1185">Reference proteome</keyword>
<reference evidence="3" key="1">
    <citation type="submission" date="2025-08" db="UniProtKB">
        <authorList>
            <consortium name="RefSeq"/>
        </authorList>
    </citation>
    <scope>IDENTIFICATION</scope>
    <source>
        <tissue evidence="3">Blood</tissue>
    </source>
</reference>
<name>A0AA97LAP0_EUBMA</name>
<dbReference type="InterPro" id="IPR032549">
    <property type="entry name" value="DUF4939"/>
</dbReference>
<evidence type="ECO:0000313" key="3">
    <source>
        <dbReference type="RefSeq" id="XP_054845627.1"/>
    </source>
</evidence>